<name>A0A382T584_9ZZZZ</name>
<protein>
    <submittedName>
        <fullName evidence="1">Uncharacterized protein</fullName>
    </submittedName>
</protein>
<dbReference type="EMBL" id="UINC01133935">
    <property type="protein sequence ID" value="SVD17163.1"/>
    <property type="molecule type" value="Genomic_DNA"/>
</dbReference>
<gene>
    <name evidence="1" type="ORF">METZ01_LOCUS370017</name>
</gene>
<sequence>MSQETSDLTVKKQAGVPSTSLFEADAKLGLENMDQDDLALPFLKLLQNSSDETKKKHASYVDGAEPGMFYNTVTKKLYDGAKGIEVIPCFYKLTFPEWAPFERREGRPVSPDRGADVLSQTKKDASGKDVLTNGNIIIKTANHFVIILTDSMVDKALVAMKSTQLKVSRGWNSMMKSITEKGQNSTFNPPSFSHIYQLRSIEVTGNFTWYGYNVKLLRKVANV</sequence>
<reference evidence="1" key="1">
    <citation type="submission" date="2018-05" db="EMBL/GenBank/DDBJ databases">
        <authorList>
            <person name="Lanie J.A."/>
            <person name="Ng W.-L."/>
            <person name="Kazmierczak K.M."/>
            <person name="Andrzejewski T.M."/>
            <person name="Davidsen T.M."/>
            <person name="Wayne K.J."/>
            <person name="Tettelin H."/>
            <person name="Glass J.I."/>
            <person name="Rusch D."/>
            <person name="Podicherti R."/>
            <person name="Tsui H.-C.T."/>
            <person name="Winkler M.E."/>
        </authorList>
    </citation>
    <scope>NUCLEOTIDE SEQUENCE</scope>
</reference>
<feature type="non-terminal residue" evidence="1">
    <location>
        <position position="223"/>
    </location>
</feature>
<evidence type="ECO:0000313" key="1">
    <source>
        <dbReference type="EMBL" id="SVD17163.1"/>
    </source>
</evidence>
<accession>A0A382T584</accession>
<dbReference type="AlphaFoldDB" id="A0A382T584"/>
<dbReference type="Pfam" id="PF23977">
    <property type="entry name" value="Pam3_Gp34"/>
    <property type="match status" value="1"/>
</dbReference>
<proteinExistence type="predicted"/>
<organism evidence="1">
    <name type="scientific">marine metagenome</name>
    <dbReference type="NCBI Taxonomy" id="408172"/>
    <lineage>
        <taxon>unclassified sequences</taxon>
        <taxon>metagenomes</taxon>
        <taxon>ecological metagenomes</taxon>
    </lineage>
</organism>
<dbReference type="InterPro" id="IPR056957">
    <property type="entry name" value="Pam3_Gp34-like"/>
</dbReference>